<evidence type="ECO:0000256" key="5">
    <source>
        <dbReference type="SAM" id="Phobius"/>
    </source>
</evidence>
<comment type="subcellular location">
    <subcellularLocation>
        <location evidence="1">Membrane</location>
        <topology evidence="1">Multi-pass membrane protein</topology>
    </subcellularLocation>
</comment>
<reference evidence="6 7" key="1">
    <citation type="submission" date="2018-11" db="EMBL/GenBank/DDBJ databases">
        <title>Genome sequence of Apiotrichum porosum DSM 27194.</title>
        <authorList>
            <person name="Aliyu H."/>
            <person name="Gorte O."/>
            <person name="Ochsenreither K."/>
        </authorList>
    </citation>
    <scope>NUCLEOTIDE SEQUENCE [LARGE SCALE GENOMIC DNA]</scope>
    <source>
        <strain evidence="6 7">DSM 27194</strain>
    </source>
</reference>
<dbReference type="PANTHER" id="PTHR31465:SF1">
    <property type="entry name" value="PROTEIN RTA1-RELATED"/>
    <property type="match status" value="1"/>
</dbReference>
<dbReference type="OrthoDB" id="3358017at2759"/>
<accession>A0A427XE38</accession>
<evidence type="ECO:0000256" key="3">
    <source>
        <dbReference type="ARBA" id="ARBA00022989"/>
    </source>
</evidence>
<dbReference type="GO" id="GO:0016020">
    <property type="term" value="C:membrane"/>
    <property type="evidence" value="ECO:0007669"/>
    <property type="project" value="UniProtKB-SubCell"/>
</dbReference>
<feature type="transmembrane region" description="Helical" evidence="5">
    <location>
        <begin position="6"/>
        <end position="27"/>
    </location>
</feature>
<dbReference type="AlphaFoldDB" id="A0A427XE38"/>
<feature type="transmembrane region" description="Helical" evidence="5">
    <location>
        <begin position="96"/>
        <end position="117"/>
    </location>
</feature>
<proteinExistence type="predicted"/>
<evidence type="ECO:0000256" key="4">
    <source>
        <dbReference type="ARBA" id="ARBA00023136"/>
    </source>
</evidence>
<evidence type="ECO:0000313" key="7">
    <source>
        <dbReference type="Proteomes" id="UP000279236"/>
    </source>
</evidence>
<evidence type="ECO:0000313" key="6">
    <source>
        <dbReference type="EMBL" id="RSH77169.1"/>
    </source>
</evidence>
<feature type="transmembrane region" description="Helical" evidence="5">
    <location>
        <begin position="39"/>
        <end position="60"/>
    </location>
</feature>
<dbReference type="EMBL" id="RSCE01000018">
    <property type="protein sequence ID" value="RSH77169.1"/>
    <property type="molecule type" value="Genomic_DNA"/>
</dbReference>
<dbReference type="Pfam" id="PF04479">
    <property type="entry name" value="RTA1"/>
    <property type="match status" value="1"/>
</dbReference>
<evidence type="ECO:0000256" key="2">
    <source>
        <dbReference type="ARBA" id="ARBA00022692"/>
    </source>
</evidence>
<protein>
    <submittedName>
        <fullName evidence="6">Uncharacterized protein</fullName>
    </submittedName>
</protein>
<dbReference type="STRING" id="105984.A0A427XE38"/>
<keyword evidence="3 5" id="KW-1133">Transmembrane helix</keyword>
<dbReference type="Proteomes" id="UP000279236">
    <property type="component" value="Unassembled WGS sequence"/>
</dbReference>
<dbReference type="PANTHER" id="PTHR31465">
    <property type="entry name" value="PROTEIN RTA1-RELATED"/>
    <property type="match status" value="1"/>
</dbReference>
<dbReference type="RefSeq" id="XP_028472316.1">
    <property type="nucleotide sequence ID" value="XM_028619447.1"/>
</dbReference>
<organism evidence="6 7">
    <name type="scientific">Apiotrichum porosum</name>
    <dbReference type="NCBI Taxonomy" id="105984"/>
    <lineage>
        <taxon>Eukaryota</taxon>
        <taxon>Fungi</taxon>
        <taxon>Dikarya</taxon>
        <taxon>Basidiomycota</taxon>
        <taxon>Agaricomycotina</taxon>
        <taxon>Tremellomycetes</taxon>
        <taxon>Trichosporonales</taxon>
        <taxon>Trichosporonaceae</taxon>
        <taxon>Apiotrichum</taxon>
    </lineage>
</organism>
<evidence type="ECO:0000256" key="1">
    <source>
        <dbReference type="ARBA" id="ARBA00004141"/>
    </source>
</evidence>
<keyword evidence="4 5" id="KW-0472">Membrane</keyword>
<name>A0A427XE38_9TREE</name>
<keyword evidence="7" id="KW-1185">Reference proteome</keyword>
<keyword evidence="2 5" id="KW-0812">Transmembrane</keyword>
<sequence length="136" mass="14541">MLWTYVTADIVTVIAQLAGTALTITFGKLVEIGVKTTTAGLWVQLGFFLSFIALLVIFGFHESRNGGYSVAQGFRSIYRVAEFTAGASSALGQSEVAFYLLDCIPNLLAAGVFLLIWPPACLDQDNGQMELGAVKA</sequence>
<comment type="caution">
    <text evidence="6">The sequence shown here is derived from an EMBL/GenBank/DDBJ whole genome shotgun (WGS) entry which is preliminary data.</text>
</comment>
<dbReference type="InterPro" id="IPR007568">
    <property type="entry name" value="RTA1"/>
</dbReference>
<dbReference type="GeneID" id="39588349"/>
<gene>
    <name evidence="6" type="ORF">EHS24_003806</name>
</gene>